<reference evidence="2" key="1">
    <citation type="journal article" date="2019" name="Int. J. Syst. Evol. Microbiol.">
        <title>The Global Catalogue of Microorganisms (GCM) 10K type strain sequencing project: providing services to taxonomists for standard genome sequencing and annotation.</title>
        <authorList>
            <consortium name="The Broad Institute Genomics Platform"/>
            <consortium name="The Broad Institute Genome Sequencing Center for Infectious Disease"/>
            <person name="Wu L."/>
            <person name="Ma J."/>
        </authorList>
    </citation>
    <scope>NUCLEOTIDE SEQUENCE [LARGE SCALE GENOMIC DNA]</scope>
    <source>
        <strain evidence="2">CGMCC 1.10759</strain>
    </source>
</reference>
<dbReference type="EMBL" id="JBHSDU010000010">
    <property type="protein sequence ID" value="MFC4311693.1"/>
    <property type="molecule type" value="Genomic_DNA"/>
</dbReference>
<proteinExistence type="predicted"/>
<comment type="caution">
    <text evidence="1">The sequence shown here is derived from an EMBL/GenBank/DDBJ whole genome shotgun (WGS) entry which is preliminary data.</text>
</comment>
<name>A0ABV8SYH6_9GAMM</name>
<keyword evidence="2" id="KW-1185">Reference proteome</keyword>
<organism evidence="1 2">
    <name type="scientific">Steroidobacter flavus</name>
    <dbReference type="NCBI Taxonomy" id="1842136"/>
    <lineage>
        <taxon>Bacteria</taxon>
        <taxon>Pseudomonadati</taxon>
        <taxon>Pseudomonadota</taxon>
        <taxon>Gammaproteobacteria</taxon>
        <taxon>Steroidobacterales</taxon>
        <taxon>Steroidobacteraceae</taxon>
        <taxon>Steroidobacter</taxon>
    </lineage>
</organism>
<dbReference type="RefSeq" id="WP_380600456.1">
    <property type="nucleotide sequence ID" value="NZ_JBHSDU010000010.1"/>
</dbReference>
<gene>
    <name evidence="1" type="ORF">ACFPN2_21585</name>
</gene>
<protein>
    <recommendedName>
        <fullName evidence="3">ATPase</fullName>
    </recommendedName>
</protein>
<dbReference type="Proteomes" id="UP001595904">
    <property type="component" value="Unassembled WGS sequence"/>
</dbReference>
<evidence type="ECO:0000313" key="2">
    <source>
        <dbReference type="Proteomes" id="UP001595904"/>
    </source>
</evidence>
<accession>A0ABV8SYH6</accession>
<sequence length="127" mass="13776">MSQASYVSIDRGDCVVCGCKFETGTLMIEREVPAEGCVLGWELCPSDAQMHKFGFAAIVECELDMTAAKAGDVIQPHAVKRTGNLMHVTRETFTSLFNTQARPTLPCAYVPAGTVQQLRALLQPALN</sequence>
<evidence type="ECO:0008006" key="3">
    <source>
        <dbReference type="Google" id="ProtNLM"/>
    </source>
</evidence>
<evidence type="ECO:0000313" key="1">
    <source>
        <dbReference type="EMBL" id="MFC4311693.1"/>
    </source>
</evidence>